<evidence type="ECO:0000313" key="3">
    <source>
        <dbReference type="Proteomes" id="UP000821853"/>
    </source>
</evidence>
<feature type="compositionally biased region" description="Low complexity" evidence="1">
    <location>
        <begin position="1"/>
        <end position="15"/>
    </location>
</feature>
<dbReference type="OrthoDB" id="263481at2759"/>
<protein>
    <submittedName>
        <fullName evidence="2">Uncharacterized protein</fullName>
    </submittedName>
</protein>
<evidence type="ECO:0000313" key="2">
    <source>
        <dbReference type="EMBL" id="KAH9381380.1"/>
    </source>
</evidence>
<evidence type="ECO:0000256" key="1">
    <source>
        <dbReference type="SAM" id="MobiDB-lite"/>
    </source>
</evidence>
<keyword evidence="3" id="KW-1185">Reference proteome</keyword>
<feature type="region of interest" description="Disordered" evidence="1">
    <location>
        <begin position="1"/>
        <end position="20"/>
    </location>
</feature>
<comment type="caution">
    <text evidence="2">The sequence shown here is derived from an EMBL/GenBank/DDBJ whole genome shotgun (WGS) entry which is preliminary data.</text>
</comment>
<accession>A0A9J6H414</accession>
<dbReference type="Proteomes" id="UP000821853">
    <property type="component" value="Chromosome 9"/>
</dbReference>
<reference evidence="2 3" key="1">
    <citation type="journal article" date="2020" name="Cell">
        <title>Large-Scale Comparative Analyses of Tick Genomes Elucidate Their Genetic Diversity and Vector Capacities.</title>
        <authorList>
            <consortium name="Tick Genome and Microbiome Consortium (TIGMIC)"/>
            <person name="Jia N."/>
            <person name="Wang J."/>
            <person name="Shi W."/>
            <person name="Du L."/>
            <person name="Sun Y."/>
            <person name="Zhan W."/>
            <person name="Jiang J.F."/>
            <person name="Wang Q."/>
            <person name="Zhang B."/>
            <person name="Ji P."/>
            <person name="Bell-Sakyi L."/>
            <person name="Cui X.M."/>
            <person name="Yuan T.T."/>
            <person name="Jiang B.G."/>
            <person name="Yang W.F."/>
            <person name="Lam T.T."/>
            <person name="Chang Q.C."/>
            <person name="Ding S.J."/>
            <person name="Wang X.J."/>
            <person name="Zhu J.G."/>
            <person name="Ruan X.D."/>
            <person name="Zhao L."/>
            <person name="Wei J.T."/>
            <person name="Ye R.Z."/>
            <person name="Que T.C."/>
            <person name="Du C.H."/>
            <person name="Zhou Y.H."/>
            <person name="Cheng J.X."/>
            <person name="Dai P.F."/>
            <person name="Guo W.B."/>
            <person name="Han X.H."/>
            <person name="Huang E.J."/>
            <person name="Li L.F."/>
            <person name="Wei W."/>
            <person name="Gao Y.C."/>
            <person name="Liu J.Z."/>
            <person name="Shao H.Z."/>
            <person name="Wang X."/>
            <person name="Wang C.C."/>
            <person name="Yang T.C."/>
            <person name="Huo Q.B."/>
            <person name="Li W."/>
            <person name="Chen H.Y."/>
            <person name="Chen S.E."/>
            <person name="Zhou L.G."/>
            <person name="Ni X.B."/>
            <person name="Tian J.H."/>
            <person name="Sheng Y."/>
            <person name="Liu T."/>
            <person name="Pan Y.S."/>
            <person name="Xia L.Y."/>
            <person name="Li J."/>
            <person name="Zhao F."/>
            <person name="Cao W.C."/>
        </authorList>
    </citation>
    <scope>NUCLEOTIDE SEQUENCE [LARGE SCALE GENOMIC DNA]</scope>
    <source>
        <strain evidence="2">HaeL-2018</strain>
    </source>
</reference>
<name>A0A9J6H414_HAELO</name>
<proteinExistence type="predicted"/>
<organism evidence="2 3">
    <name type="scientific">Haemaphysalis longicornis</name>
    <name type="common">Bush tick</name>
    <dbReference type="NCBI Taxonomy" id="44386"/>
    <lineage>
        <taxon>Eukaryota</taxon>
        <taxon>Metazoa</taxon>
        <taxon>Ecdysozoa</taxon>
        <taxon>Arthropoda</taxon>
        <taxon>Chelicerata</taxon>
        <taxon>Arachnida</taxon>
        <taxon>Acari</taxon>
        <taxon>Parasitiformes</taxon>
        <taxon>Ixodida</taxon>
        <taxon>Ixodoidea</taxon>
        <taxon>Ixodidae</taxon>
        <taxon>Haemaphysalinae</taxon>
        <taxon>Haemaphysalis</taxon>
    </lineage>
</organism>
<dbReference type="AlphaFoldDB" id="A0A9J6H414"/>
<gene>
    <name evidence="2" type="ORF">HPB48_009040</name>
</gene>
<dbReference type="VEuPathDB" id="VectorBase:HLOH_058618"/>
<dbReference type="EMBL" id="JABSTR010000011">
    <property type="protein sequence ID" value="KAH9381380.1"/>
    <property type="molecule type" value="Genomic_DNA"/>
</dbReference>
<sequence length="161" mass="18335">MFPSCPAPTSATPADSRPEGLFRKKTKQKVARDSAAVRLATVARAVWNAAAYSYQQQHRDTTVALHHIFLSGWDSVREIANYPPAAGPYAVYTKFEFYKHVDYVVRQYSNVTTANHRLLRTYYRKGYVWPFNETLIFDNYPIRRCLPIDGPEAGSPALAQF</sequence>